<evidence type="ECO:0000256" key="2">
    <source>
        <dbReference type="SAM" id="SignalP"/>
    </source>
</evidence>
<keyword evidence="5" id="KW-1185">Reference proteome</keyword>
<dbReference type="InterPro" id="IPR001119">
    <property type="entry name" value="SLH_dom"/>
</dbReference>
<evidence type="ECO:0000313" key="4">
    <source>
        <dbReference type="EMBL" id="MED5019590.1"/>
    </source>
</evidence>
<feature type="region of interest" description="Disordered" evidence="1">
    <location>
        <begin position="632"/>
        <end position="668"/>
    </location>
</feature>
<organism evidence="4 5">
    <name type="scientific">Paenibacillus chibensis</name>
    <dbReference type="NCBI Taxonomy" id="59846"/>
    <lineage>
        <taxon>Bacteria</taxon>
        <taxon>Bacillati</taxon>
        <taxon>Bacillota</taxon>
        <taxon>Bacilli</taxon>
        <taxon>Bacillales</taxon>
        <taxon>Paenibacillaceae</taxon>
        <taxon>Paenibacillus</taxon>
    </lineage>
</organism>
<accession>A0ABU6PXG9</accession>
<dbReference type="EMBL" id="JARTLD010000051">
    <property type="protein sequence ID" value="MED5019590.1"/>
    <property type="molecule type" value="Genomic_DNA"/>
</dbReference>
<sequence>MKGRKPIFFLIAALIAGLLAPAAGPVLAADPPTTTQSLNAEADLLWDSNFGSFDNDLNGRIYIGKGFDSGPYTARGAFRFNLDSNLSYPDRPIKYELQLYVNLKEGEDLSSFYLDVYGSSNNDMGNGDGAVFPQKTSVNYARISNSEIPNGGFVTFDVTPIVDEITNAADRQATFVIEGNESLTHARAFIGSKEYPIASYRPKLIVTYSLNNPPTGSIAINNGAVYTNSSSVTLNLTASDPDVADVLQMRFSNDQLTWSNWENVASSKSWTLPQADGVRTVYYQITDGKDMVTLSATIMLDTVSPVVSGVTHGGLYNSNRTITFNEGSATLNGSPFTSGTTVTGEGTYLLIVTDAAGNTTSLSFTIDKTAPVVSGVSHHGIYNTNRTITFNEGTATLNGSSFTSGTTVSVEGSYTLVVTDAAGNVTMVSFTIDKTAAAVTGVADGENYSAGRTITFNEGTATLNGNPFTSGSDVNDEGDYTLIVTDEAGNVTTIEFTIDKTAPTVSGVTDGSSYNTDQSMTFNEGTATMNGDPFVSGTSVSAEGHYTLVVTDAAGNVTTVFFTIDKTNPVITGLTAGISNYTSPLTIGFDEGVATLNGQPFVNGTRIASYGNYTLVVTDAAGNQTSVTFTLNIPTSPSGSGSGSESSSGSSSSSSSSSNSNSNSGSGLEIEIDGVKQKDLGKGTTAVISGKKVTTVTFDETKLSRYLVTNKPFIFIPVHNDSDRVLLRLNGQFIKILHDQNAVVQIQTELSSYIFAANGINWNLIAKSLGSEDALRNMEIQVEITHVPDSDIEQVASKLGTARLVSPVIDFNITATQGGKTIELNKFLSYVERAIVIPNSADPSSKIMTGVTIAKDGNIVPLPTRIVKENGKIFAFIYSLTNSVYAVIENDKTFSDIQEHWAKNDIERAASKLIVQGVSESSFQPNKQITRAEFTVMLVRALGLHSFDQPASFTDVKSGQWYYETASIAEGYGLVTASNGSEYLPDEKLSRGEAMVLLAKAMKLAGLETTITDREAAQQLSLFKDHELLVPSATTAAALNVKYGIVKGNRGLLTPDSVITRAETTVILQRFLEAAKLS</sequence>
<gene>
    <name evidence="4" type="ORF">P9847_20045</name>
</gene>
<evidence type="ECO:0000313" key="5">
    <source>
        <dbReference type="Proteomes" id="UP001343257"/>
    </source>
</evidence>
<evidence type="ECO:0000256" key="1">
    <source>
        <dbReference type="SAM" id="MobiDB-lite"/>
    </source>
</evidence>
<dbReference type="Pfam" id="PF00395">
    <property type="entry name" value="SLH"/>
    <property type="match status" value="2"/>
</dbReference>
<reference evidence="4 5" key="1">
    <citation type="submission" date="2023-03" db="EMBL/GenBank/DDBJ databases">
        <title>Bacillus Genome Sequencing.</title>
        <authorList>
            <person name="Dunlap C."/>
        </authorList>
    </citation>
    <scope>NUCLEOTIDE SEQUENCE [LARGE SCALE GENOMIC DNA]</scope>
    <source>
        <strain evidence="4 5">NRS-52</strain>
    </source>
</reference>
<keyword evidence="2" id="KW-0732">Signal</keyword>
<proteinExistence type="predicted"/>
<dbReference type="RefSeq" id="WP_328280695.1">
    <property type="nucleotide sequence ID" value="NZ_JARTLD010000051.1"/>
</dbReference>
<name>A0ABU6PXG9_9BACL</name>
<protein>
    <submittedName>
        <fullName evidence="4">S-layer homology domain-containing protein</fullName>
    </submittedName>
</protein>
<dbReference type="PROSITE" id="PS51272">
    <property type="entry name" value="SLH"/>
    <property type="match status" value="2"/>
</dbReference>
<comment type="caution">
    <text evidence="4">The sequence shown here is derived from an EMBL/GenBank/DDBJ whole genome shotgun (WGS) entry which is preliminary data.</text>
</comment>
<feature type="signal peptide" evidence="2">
    <location>
        <begin position="1"/>
        <end position="28"/>
    </location>
</feature>
<evidence type="ECO:0000259" key="3">
    <source>
        <dbReference type="PROSITE" id="PS51272"/>
    </source>
</evidence>
<dbReference type="Proteomes" id="UP001343257">
    <property type="component" value="Unassembled WGS sequence"/>
</dbReference>
<feature type="compositionally biased region" description="Low complexity" evidence="1">
    <location>
        <begin position="636"/>
        <end position="667"/>
    </location>
</feature>
<feature type="domain" description="SLH" evidence="3">
    <location>
        <begin position="889"/>
        <end position="952"/>
    </location>
</feature>
<feature type="chain" id="PRO_5046551874" evidence="2">
    <location>
        <begin position="29"/>
        <end position="1078"/>
    </location>
</feature>
<feature type="domain" description="SLH" evidence="3">
    <location>
        <begin position="953"/>
        <end position="1012"/>
    </location>
</feature>
<dbReference type="NCBIfam" id="NF033679">
    <property type="entry name" value="DNRLRE_dom"/>
    <property type="match status" value="1"/>
</dbReference>